<dbReference type="Pfam" id="PF01613">
    <property type="entry name" value="Flavin_Reduct"/>
    <property type="match status" value="1"/>
</dbReference>
<dbReference type="AlphaFoldDB" id="F4A2U6"/>
<gene>
    <name evidence="5" type="ordered locus">Mahau_2117</name>
</gene>
<organism evidence="5 6">
    <name type="scientific">Mahella australiensis (strain DSM 15567 / CIP 107919 / 50-1 BON)</name>
    <dbReference type="NCBI Taxonomy" id="697281"/>
    <lineage>
        <taxon>Bacteria</taxon>
        <taxon>Bacillati</taxon>
        <taxon>Bacillota</taxon>
        <taxon>Clostridia</taxon>
        <taxon>Thermoanaerobacterales</taxon>
        <taxon>Thermoanaerobacterales Family IV. Incertae Sedis</taxon>
        <taxon>Mahella</taxon>
    </lineage>
</organism>
<dbReference type="HOGENOM" id="CLU_059021_5_1_9"/>
<evidence type="ECO:0000256" key="1">
    <source>
        <dbReference type="ARBA" id="ARBA00001917"/>
    </source>
</evidence>
<dbReference type="InterPro" id="IPR012349">
    <property type="entry name" value="Split_barrel_FMN-bd"/>
</dbReference>
<name>F4A2U6_MAHA5</name>
<dbReference type="PANTHER" id="PTHR43567:SF1">
    <property type="entry name" value="FLAVOREDOXIN"/>
    <property type="match status" value="1"/>
</dbReference>
<proteinExistence type="inferred from homology"/>
<dbReference type="GO" id="GO:0010181">
    <property type="term" value="F:FMN binding"/>
    <property type="evidence" value="ECO:0007669"/>
    <property type="project" value="InterPro"/>
</dbReference>
<dbReference type="EMBL" id="CP002360">
    <property type="protein sequence ID" value="AEE97289.1"/>
    <property type="molecule type" value="Genomic_DNA"/>
</dbReference>
<reference evidence="6" key="1">
    <citation type="submission" date="2010-11" db="EMBL/GenBank/DDBJ databases">
        <title>The complete genome of Mahella australiensis DSM 15567.</title>
        <authorList>
            <consortium name="US DOE Joint Genome Institute (JGI-PGF)"/>
            <person name="Lucas S."/>
            <person name="Copeland A."/>
            <person name="Lapidus A."/>
            <person name="Bruce D."/>
            <person name="Goodwin L."/>
            <person name="Pitluck S."/>
            <person name="Kyrpides N."/>
            <person name="Mavromatis K."/>
            <person name="Pagani I."/>
            <person name="Ivanova N."/>
            <person name="Teshima H."/>
            <person name="Brettin T."/>
            <person name="Detter J.C."/>
            <person name="Han C."/>
            <person name="Tapia R."/>
            <person name="Land M."/>
            <person name="Hauser L."/>
            <person name="Markowitz V."/>
            <person name="Cheng J.-F."/>
            <person name="Hugenholtz P."/>
            <person name="Woyke T."/>
            <person name="Wu D."/>
            <person name="Spring S."/>
            <person name="Pukall R."/>
            <person name="Steenblock K."/>
            <person name="Schneider S."/>
            <person name="Klenk H.-P."/>
            <person name="Eisen J.A."/>
        </authorList>
    </citation>
    <scope>NUCLEOTIDE SEQUENCE [LARGE SCALE GENOMIC DNA]</scope>
    <source>
        <strain evidence="6">DSM 15567 / CIP 107919 / 50-1 BON</strain>
    </source>
</reference>
<dbReference type="GO" id="GO:0016646">
    <property type="term" value="F:oxidoreductase activity, acting on the CH-NH group of donors, NAD or NADP as acceptor"/>
    <property type="evidence" value="ECO:0007669"/>
    <property type="project" value="UniProtKB-ARBA"/>
</dbReference>
<keyword evidence="2" id="KW-0285">Flavoprotein</keyword>
<keyword evidence="6" id="KW-1185">Reference proteome</keyword>
<dbReference type="InterPro" id="IPR002563">
    <property type="entry name" value="Flavin_Rdtase-like_dom"/>
</dbReference>
<dbReference type="Proteomes" id="UP000008457">
    <property type="component" value="Chromosome"/>
</dbReference>
<dbReference type="KEGG" id="mas:Mahau_2117"/>
<reference evidence="5 6" key="2">
    <citation type="journal article" date="2011" name="Stand. Genomic Sci.">
        <title>Complete genome sequence of Mahella australiensis type strain (50-1 BON).</title>
        <authorList>
            <person name="Sikorski J."/>
            <person name="Teshima H."/>
            <person name="Nolan M."/>
            <person name="Lucas S."/>
            <person name="Hammon N."/>
            <person name="Deshpande S."/>
            <person name="Cheng J.F."/>
            <person name="Pitluck S."/>
            <person name="Liolios K."/>
            <person name="Pagani I."/>
            <person name="Ivanova N."/>
            <person name="Huntemann M."/>
            <person name="Mavromatis K."/>
            <person name="Ovchinikova G."/>
            <person name="Pati A."/>
            <person name="Tapia R."/>
            <person name="Han C."/>
            <person name="Goodwin L."/>
            <person name="Chen A."/>
            <person name="Palaniappan K."/>
            <person name="Land M."/>
            <person name="Hauser L."/>
            <person name="Ngatchou-Djao O.D."/>
            <person name="Rohde M."/>
            <person name="Pukall R."/>
            <person name="Spring S."/>
            <person name="Abt B."/>
            <person name="Goker M."/>
            <person name="Detter J.C."/>
            <person name="Woyke T."/>
            <person name="Bristow J."/>
            <person name="Markowitz V."/>
            <person name="Hugenholtz P."/>
            <person name="Eisen J.A."/>
            <person name="Kyrpides N.C."/>
            <person name="Klenk H.P."/>
            <person name="Lapidus A."/>
        </authorList>
    </citation>
    <scope>NUCLEOTIDE SEQUENCE [LARGE SCALE GENOMIC DNA]</scope>
    <source>
        <strain evidence="6">DSM 15567 / CIP 107919 / 50-1 BON</strain>
    </source>
</reference>
<dbReference type="SUPFAM" id="SSF50475">
    <property type="entry name" value="FMN-binding split barrel"/>
    <property type="match status" value="1"/>
</dbReference>
<evidence type="ECO:0000256" key="2">
    <source>
        <dbReference type="ARBA" id="ARBA00022630"/>
    </source>
</evidence>
<evidence type="ECO:0000259" key="4">
    <source>
        <dbReference type="SMART" id="SM00903"/>
    </source>
</evidence>
<dbReference type="SMART" id="SM00903">
    <property type="entry name" value="Flavin_Reduct"/>
    <property type="match status" value="1"/>
</dbReference>
<feature type="domain" description="Flavin reductase like" evidence="4">
    <location>
        <begin position="12"/>
        <end position="153"/>
    </location>
</feature>
<dbReference type="PANTHER" id="PTHR43567">
    <property type="entry name" value="FLAVOREDOXIN-RELATED-RELATED"/>
    <property type="match status" value="1"/>
</dbReference>
<dbReference type="RefSeq" id="WP_013781717.1">
    <property type="nucleotide sequence ID" value="NC_015520.1"/>
</dbReference>
<dbReference type="PROSITE" id="PS51257">
    <property type="entry name" value="PROKAR_LIPOPROTEIN"/>
    <property type="match status" value="1"/>
</dbReference>
<dbReference type="OrthoDB" id="9791490at2"/>
<evidence type="ECO:0000313" key="6">
    <source>
        <dbReference type="Proteomes" id="UP000008457"/>
    </source>
</evidence>
<protein>
    <submittedName>
        <fullName evidence="5">Flavin reductase domain protein FMN-binding protein</fullName>
    </submittedName>
</protein>
<dbReference type="eggNOG" id="COG1853">
    <property type="taxonomic scope" value="Bacteria"/>
</dbReference>
<dbReference type="STRING" id="697281.Mahau_2117"/>
<evidence type="ECO:0000256" key="3">
    <source>
        <dbReference type="ARBA" id="ARBA00038054"/>
    </source>
</evidence>
<accession>F4A2U6</accession>
<sequence>MDKVVLEPDTVLYPLPAVMVSCRDKAGKDNIITLAWVGTVCSEPPMISISIRPGRFSSHMVKETGEFVINLPTRELLEIMDYCGSRSGRHEDKFEHLGVEKAEASKVNVPIIKASPVNIECRVKHMLSLGSHDMFVAEVVAVDVREDIVSNHKIDFNKLDLIAYVGTTYFSLGDILGKQGFSVRKSI</sequence>
<comment type="cofactor">
    <cofactor evidence="1">
        <name>FMN</name>
        <dbReference type="ChEBI" id="CHEBI:58210"/>
    </cofactor>
</comment>
<evidence type="ECO:0000313" key="5">
    <source>
        <dbReference type="EMBL" id="AEE97289.1"/>
    </source>
</evidence>
<dbReference type="Gene3D" id="2.30.110.10">
    <property type="entry name" value="Electron Transport, Fmn-binding Protein, Chain A"/>
    <property type="match status" value="1"/>
</dbReference>
<dbReference type="InterPro" id="IPR052174">
    <property type="entry name" value="Flavoredoxin"/>
</dbReference>
<comment type="similarity">
    <text evidence="3">Belongs to the flavoredoxin family.</text>
</comment>